<dbReference type="AlphaFoldDB" id="A0A934KIZ3"/>
<dbReference type="NCBIfam" id="TIGR01451">
    <property type="entry name" value="B_ant_repeat"/>
    <property type="match status" value="1"/>
</dbReference>
<keyword evidence="3" id="KW-0732">Signal</keyword>
<sequence>MTTRGRALLAGAVALCFAAIPATALAATSRHAPTAATGAVLTVHIYQVGTSSEVPNGNVVVDNPLGISTSANPFLNVPVPPGQSSAVSAAAPSGWTFVDNPAQPDGITNNGTAASLIGGVTVPLGQTGTVVFYATRPLPVAHLTMAETVDRSTAPVGTTLTYTITLRNTGTLPAVNMAVDDTFGGDAGFLVNDGTQGTASSWMGAPLTTVTKVTTGHYRWTYAAVNPGDTDIVSFTTVVRPPSNPARGGGNATLANTVSSPGVPAASVTTTTPYAAGGGQGAPGRVPSAGTDLDVTMTVFLVLGGLGLIQLGVLARKRVH</sequence>
<accession>A0A934KIZ3</accession>
<evidence type="ECO:0000256" key="2">
    <source>
        <dbReference type="SAM" id="Phobius"/>
    </source>
</evidence>
<dbReference type="Pfam" id="PF01345">
    <property type="entry name" value="DUF11"/>
    <property type="match status" value="1"/>
</dbReference>
<keyword evidence="2" id="KW-1133">Transmembrane helix</keyword>
<gene>
    <name evidence="5" type="ORF">JF887_04295</name>
</gene>
<dbReference type="InterPro" id="IPR001434">
    <property type="entry name" value="OmcB-like_DUF11"/>
</dbReference>
<protein>
    <submittedName>
        <fullName evidence="5">DUF11 domain-containing protein</fullName>
    </submittedName>
</protein>
<evidence type="ECO:0000256" key="3">
    <source>
        <dbReference type="SAM" id="SignalP"/>
    </source>
</evidence>
<comment type="caution">
    <text evidence="5">The sequence shown here is derived from an EMBL/GenBank/DDBJ whole genome shotgun (WGS) entry which is preliminary data.</text>
</comment>
<evidence type="ECO:0000313" key="5">
    <source>
        <dbReference type="EMBL" id="MBJ7608637.1"/>
    </source>
</evidence>
<feature type="signal peptide" evidence="3">
    <location>
        <begin position="1"/>
        <end position="26"/>
    </location>
</feature>
<dbReference type="InterPro" id="IPR047589">
    <property type="entry name" value="DUF11_rpt"/>
</dbReference>
<name>A0A934KIZ3_9BACT</name>
<proteinExistence type="predicted"/>
<feature type="transmembrane region" description="Helical" evidence="2">
    <location>
        <begin position="295"/>
        <end position="315"/>
    </location>
</feature>
<organism evidence="5 6">
    <name type="scientific">Candidatus Amunia macphersoniae</name>
    <dbReference type="NCBI Taxonomy" id="3127014"/>
    <lineage>
        <taxon>Bacteria</taxon>
        <taxon>Bacillati</taxon>
        <taxon>Candidatus Dormiibacterota</taxon>
        <taxon>Candidatus Dormibacteria</taxon>
        <taxon>Candidatus Aeolococcales</taxon>
        <taxon>Candidatus Aeolococcaceae</taxon>
        <taxon>Candidatus Amunia</taxon>
    </lineage>
</organism>
<keyword evidence="2" id="KW-0812">Transmembrane</keyword>
<dbReference type="EMBL" id="JAEKNN010000022">
    <property type="protein sequence ID" value="MBJ7608637.1"/>
    <property type="molecule type" value="Genomic_DNA"/>
</dbReference>
<feature type="chain" id="PRO_5036976579" evidence="3">
    <location>
        <begin position="27"/>
        <end position="320"/>
    </location>
</feature>
<keyword evidence="2" id="KW-0472">Membrane</keyword>
<feature type="domain" description="DUF11" evidence="4">
    <location>
        <begin position="143"/>
        <end position="249"/>
    </location>
</feature>
<dbReference type="Proteomes" id="UP000614410">
    <property type="component" value="Unassembled WGS sequence"/>
</dbReference>
<reference evidence="5 6" key="1">
    <citation type="submission" date="2020-10" db="EMBL/GenBank/DDBJ databases">
        <title>Ca. Dormibacterota MAGs.</title>
        <authorList>
            <person name="Montgomery K."/>
        </authorList>
    </citation>
    <scope>NUCLEOTIDE SEQUENCE [LARGE SCALE GENOMIC DNA]</scope>
    <source>
        <strain evidence="5">Mitchell_Peninsula_5</strain>
    </source>
</reference>
<evidence type="ECO:0000256" key="1">
    <source>
        <dbReference type="SAM" id="MobiDB-lite"/>
    </source>
</evidence>
<evidence type="ECO:0000259" key="4">
    <source>
        <dbReference type="Pfam" id="PF01345"/>
    </source>
</evidence>
<feature type="region of interest" description="Disordered" evidence="1">
    <location>
        <begin position="243"/>
        <end position="285"/>
    </location>
</feature>
<evidence type="ECO:0000313" key="6">
    <source>
        <dbReference type="Proteomes" id="UP000614410"/>
    </source>
</evidence>